<dbReference type="Proteomes" id="UP001159427">
    <property type="component" value="Unassembled WGS sequence"/>
</dbReference>
<dbReference type="InterPro" id="IPR000555">
    <property type="entry name" value="JAMM/MPN+_dom"/>
</dbReference>
<evidence type="ECO:0000313" key="6">
    <source>
        <dbReference type="Proteomes" id="UP001159427"/>
    </source>
</evidence>
<name>A0ABN8M1Q9_9CNID</name>
<dbReference type="Pfam" id="PF01398">
    <property type="entry name" value="JAB"/>
    <property type="match status" value="1"/>
</dbReference>
<evidence type="ECO:0000313" key="5">
    <source>
        <dbReference type="EMBL" id="CAH3020605.1"/>
    </source>
</evidence>
<keyword evidence="3" id="KW-0963">Cytoplasm</keyword>
<evidence type="ECO:0000259" key="4">
    <source>
        <dbReference type="PROSITE" id="PS50249"/>
    </source>
</evidence>
<dbReference type="PROSITE" id="PS50249">
    <property type="entry name" value="MPN"/>
    <property type="match status" value="1"/>
</dbReference>
<comment type="similarity">
    <text evidence="1 3">Belongs to the peptidase M67A family. CSN6 subfamily.</text>
</comment>
<sequence length="318" mass="35931">MASSMEVQPSSSKDVSDTVLASSGSSGSVSVALHPLVIMNISEHYTRIKAQYGKPNPQVIGALLGTQDGRNIEIFNSFELQFDLFDDGQIVINMEYYKTKEEQFHQVFKNLDFLGWYTTGSEPTENDIKVHKQMCEINESPLFLKLNPLAKTNDLPISLFESVIDIVDGAARMLFVQTHYTLATEEAERIGVDHVARLSNTGTVDTSTVSEHLLAQYNAIKMLHSRVKMILEYAKAVKNGEVPCNHEIMRDTLSLIQRLPVMQTDVFREDFYNQCNDVMLMCYLSTITKGANSLNEFINKFNVVYDRGMGRRMRGTLF</sequence>
<protein>
    <recommendedName>
        <fullName evidence="2 3">COP9 signalosome complex subunit 6</fullName>
    </recommendedName>
</protein>
<dbReference type="Gene3D" id="3.40.140.10">
    <property type="entry name" value="Cytidine Deaminase, domain 2"/>
    <property type="match status" value="1"/>
</dbReference>
<dbReference type="PANTHER" id="PTHR10540:SF8">
    <property type="entry name" value="COP9 SIGNALOSOME COMPLEX SUBUNIT 6"/>
    <property type="match status" value="1"/>
</dbReference>
<proteinExistence type="inferred from homology"/>
<evidence type="ECO:0000256" key="1">
    <source>
        <dbReference type="ARBA" id="ARBA00010893"/>
    </source>
</evidence>
<comment type="caution">
    <text evidence="5">The sequence shown here is derived from an EMBL/GenBank/DDBJ whole genome shotgun (WGS) entry which is preliminary data.</text>
</comment>
<evidence type="ECO:0000256" key="2">
    <source>
        <dbReference type="ARBA" id="ARBA00014871"/>
    </source>
</evidence>
<dbReference type="InterPro" id="IPR037518">
    <property type="entry name" value="MPN"/>
</dbReference>
<dbReference type="SMART" id="SM00232">
    <property type="entry name" value="JAB_MPN"/>
    <property type="match status" value="1"/>
</dbReference>
<reference evidence="5 6" key="1">
    <citation type="submission" date="2022-05" db="EMBL/GenBank/DDBJ databases">
        <authorList>
            <consortium name="Genoscope - CEA"/>
            <person name="William W."/>
        </authorList>
    </citation>
    <scope>NUCLEOTIDE SEQUENCE [LARGE SCALE GENOMIC DNA]</scope>
</reference>
<keyword evidence="3" id="KW-0539">Nucleus</keyword>
<feature type="domain" description="MPN" evidence="4">
    <location>
        <begin position="31"/>
        <end position="166"/>
    </location>
</feature>
<accession>A0ABN8M1Q9</accession>
<dbReference type="InterPro" id="IPR024969">
    <property type="entry name" value="EIF3F/CSN6-like_C"/>
</dbReference>
<dbReference type="EMBL" id="CALNXI010000153">
    <property type="protein sequence ID" value="CAH3020605.1"/>
    <property type="molecule type" value="Genomic_DNA"/>
</dbReference>
<dbReference type="InterPro" id="IPR033859">
    <property type="entry name" value="MPN_CSN6"/>
</dbReference>
<comment type="subcellular location">
    <subcellularLocation>
        <location evidence="3">Cytoplasm</location>
    </subcellularLocation>
    <subcellularLocation>
        <location evidence="3">Nucleus</location>
    </subcellularLocation>
</comment>
<organism evidence="5 6">
    <name type="scientific">Porites evermanni</name>
    <dbReference type="NCBI Taxonomy" id="104178"/>
    <lineage>
        <taxon>Eukaryota</taxon>
        <taxon>Metazoa</taxon>
        <taxon>Cnidaria</taxon>
        <taxon>Anthozoa</taxon>
        <taxon>Hexacorallia</taxon>
        <taxon>Scleractinia</taxon>
        <taxon>Fungiina</taxon>
        <taxon>Poritidae</taxon>
        <taxon>Porites</taxon>
    </lineage>
</organism>
<keyword evidence="3" id="KW-0736">Signalosome</keyword>
<evidence type="ECO:0000256" key="3">
    <source>
        <dbReference type="RuleBase" id="RU367006"/>
    </source>
</evidence>
<dbReference type="PANTHER" id="PTHR10540">
    <property type="entry name" value="EUKARYOTIC TRANSLATION INITIATION FACTOR 3 SUBUNIT F-RELATED"/>
    <property type="match status" value="1"/>
</dbReference>
<dbReference type="CDD" id="cd08063">
    <property type="entry name" value="MPN_CSN6"/>
    <property type="match status" value="1"/>
</dbReference>
<gene>
    <name evidence="5" type="ORF">PEVE_00007875</name>
</gene>
<keyword evidence="6" id="KW-1185">Reference proteome</keyword>
<dbReference type="Pfam" id="PF13012">
    <property type="entry name" value="MitMem_reg"/>
    <property type="match status" value="1"/>
</dbReference>
<comment type="function">
    <text evidence="3">Component of the COP9 signalosome complex (CSN), a complex involved in various cellular and developmental processes.</text>
</comment>